<reference evidence="1 2" key="1">
    <citation type="journal article" date="2011" name="J. Bacteriol.">
        <title>Genome Sequence of Lactobacillus salivarius NIAS840, Isolated from Chicken Intestine.</title>
        <authorList>
            <person name="Ham J.S."/>
            <person name="Kim H.W."/>
            <person name="Seol K.H."/>
            <person name="Jang A."/>
            <person name="Jeong S.G."/>
            <person name="Oh M.H."/>
            <person name="Kim D.H."/>
            <person name="Kang D.K."/>
            <person name="Kim G.B."/>
            <person name="Cha C.J."/>
        </authorList>
    </citation>
    <scope>NUCLEOTIDE SEQUENCE [LARGE SCALE GENOMIC DNA]</scope>
    <source>
        <strain evidence="1 2">NIAS840</strain>
    </source>
</reference>
<dbReference type="Proteomes" id="UP000006227">
    <property type="component" value="Unassembled WGS sequence"/>
</dbReference>
<evidence type="ECO:0000313" key="1">
    <source>
        <dbReference type="EMBL" id="EGL98258.1"/>
    </source>
</evidence>
<evidence type="ECO:0000313" key="2">
    <source>
        <dbReference type="Proteomes" id="UP000006227"/>
    </source>
</evidence>
<accession>F5VFW9</accession>
<comment type="caution">
    <text evidence="1">The sequence shown here is derived from an EMBL/GenBank/DDBJ whole genome shotgun (WGS) entry which is preliminary data.</text>
</comment>
<proteinExistence type="predicted"/>
<dbReference type="EMBL" id="AFMN01000002">
    <property type="protein sequence ID" value="EGL98258.1"/>
    <property type="molecule type" value="Genomic_DNA"/>
</dbReference>
<dbReference type="AlphaFoldDB" id="F5VFW9"/>
<sequence>MEKLIKGRKYNTDTAKFVGVVGEQQNLYIKRTGEFFLYFVDKKIVPLSFDKAQKLVEEKLDKDVYNQLFNKTGTEFISIEIDSKVVQNARKEAVRRNIRLNDLCEKALSQYLGMENNE</sequence>
<protein>
    <submittedName>
        <fullName evidence="1">Uncharacterized protein</fullName>
    </submittedName>
</protein>
<dbReference type="PATRIC" id="fig|1029822.3.peg.1685"/>
<dbReference type="RefSeq" id="WP_004563953.1">
    <property type="nucleotide sequence ID" value="NZ_AFMN01000002.1"/>
</dbReference>
<organism evidence="1 2">
    <name type="scientific">Ligilactobacillus salivarius NIAS840</name>
    <dbReference type="NCBI Taxonomy" id="1029822"/>
    <lineage>
        <taxon>Bacteria</taxon>
        <taxon>Bacillati</taxon>
        <taxon>Bacillota</taxon>
        <taxon>Bacilli</taxon>
        <taxon>Lactobacillales</taxon>
        <taxon>Lactobacillaceae</taxon>
        <taxon>Ligilactobacillus</taxon>
    </lineage>
</organism>
<name>F5VFW9_9LACO</name>
<gene>
    <name evidence="1" type="ORF">NIAS840_01689</name>
</gene>